<dbReference type="PROSITE" id="PS00301">
    <property type="entry name" value="G_TR_1"/>
    <property type="match status" value="1"/>
</dbReference>
<dbReference type="PRINTS" id="PR00315">
    <property type="entry name" value="ELONGATNFCT"/>
</dbReference>
<dbReference type="FunFam" id="3.30.70.870:FF:000003">
    <property type="entry name" value="GTP-binding protein TypA"/>
    <property type="match status" value="1"/>
</dbReference>
<dbReference type="SUPFAM" id="SSF50447">
    <property type="entry name" value="Translation proteins"/>
    <property type="match status" value="1"/>
</dbReference>
<dbReference type="SUPFAM" id="SSF52540">
    <property type="entry name" value="P-loop containing nucleoside triphosphate hydrolases"/>
    <property type="match status" value="1"/>
</dbReference>
<dbReference type="EC" id="3.6.5.-" evidence="2"/>
<dbReference type="Gene3D" id="2.40.30.10">
    <property type="entry name" value="Translation factors"/>
    <property type="match status" value="1"/>
</dbReference>
<accession>A0A517YZ49</accession>
<evidence type="ECO:0000256" key="1">
    <source>
        <dbReference type="ARBA" id="ARBA00023134"/>
    </source>
</evidence>
<dbReference type="SMART" id="SM00838">
    <property type="entry name" value="EFG_C"/>
    <property type="match status" value="1"/>
</dbReference>
<keyword evidence="5" id="KW-1185">Reference proteome</keyword>
<evidence type="ECO:0000259" key="3">
    <source>
        <dbReference type="PROSITE" id="PS51722"/>
    </source>
</evidence>
<dbReference type="InterPro" id="IPR047042">
    <property type="entry name" value="BipA_II"/>
</dbReference>
<dbReference type="NCBIfam" id="TIGR00231">
    <property type="entry name" value="small_GTP"/>
    <property type="match status" value="1"/>
</dbReference>
<dbReference type="GO" id="GO:0043022">
    <property type="term" value="F:ribosome binding"/>
    <property type="evidence" value="ECO:0007669"/>
    <property type="project" value="UniProtKB-UniRule"/>
</dbReference>
<dbReference type="InterPro" id="IPR004161">
    <property type="entry name" value="EFTu-like_2"/>
</dbReference>
<dbReference type="NCBIfam" id="TIGR01394">
    <property type="entry name" value="TypA_BipA"/>
    <property type="match status" value="1"/>
</dbReference>
<keyword evidence="2" id="KW-0820">tRNA-binding</keyword>
<gene>
    <name evidence="4" type="primary">typA</name>
    <name evidence="2" type="synonym">bipA</name>
    <name evidence="4" type="ORF">KS4_35780</name>
</gene>
<evidence type="ECO:0000256" key="2">
    <source>
        <dbReference type="HAMAP-Rule" id="MF_00849"/>
    </source>
</evidence>
<dbReference type="InterPro" id="IPR042116">
    <property type="entry name" value="TypA/BipA_C"/>
</dbReference>
<dbReference type="FunFam" id="3.40.50.300:FF:000055">
    <property type="entry name" value="GTP-binding protein TypA"/>
    <property type="match status" value="1"/>
</dbReference>
<dbReference type="Pfam" id="PF21018">
    <property type="entry name" value="BipA_C"/>
    <property type="match status" value="1"/>
</dbReference>
<comment type="catalytic activity">
    <reaction evidence="2">
        <text>GTP + H2O = GDP + phosphate + H(+)</text>
        <dbReference type="Rhea" id="RHEA:19669"/>
        <dbReference type="ChEBI" id="CHEBI:15377"/>
        <dbReference type="ChEBI" id="CHEBI:15378"/>
        <dbReference type="ChEBI" id="CHEBI:37565"/>
        <dbReference type="ChEBI" id="CHEBI:43474"/>
        <dbReference type="ChEBI" id="CHEBI:58189"/>
    </reaction>
</comment>
<dbReference type="InterPro" id="IPR006298">
    <property type="entry name" value="BipA"/>
</dbReference>
<dbReference type="PANTHER" id="PTHR42908">
    <property type="entry name" value="TRANSLATION ELONGATION FACTOR-RELATED"/>
    <property type="match status" value="1"/>
</dbReference>
<dbReference type="HAMAP" id="MF_00849">
    <property type="entry name" value="BipA"/>
    <property type="match status" value="1"/>
</dbReference>
<evidence type="ECO:0000313" key="4">
    <source>
        <dbReference type="EMBL" id="QDU35495.1"/>
    </source>
</evidence>
<keyword evidence="2" id="KW-0378">Hydrolase</keyword>
<dbReference type="InterPro" id="IPR031157">
    <property type="entry name" value="G_TR_CS"/>
</dbReference>
<organism evidence="4 5">
    <name type="scientific">Poriferisphaera corsica</name>
    <dbReference type="NCBI Taxonomy" id="2528020"/>
    <lineage>
        <taxon>Bacteria</taxon>
        <taxon>Pseudomonadati</taxon>
        <taxon>Planctomycetota</taxon>
        <taxon>Phycisphaerae</taxon>
        <taxon>Phycisphaerales</taxon>
        <taxon>Phycisphaeraceae</taxon>
        <taxon>Poriferisphaera</taxon>
    </lineage>
</organism>
<comment type="similarity">
    <text evidence="2">Belongs to the TRAFAC class translation factor GTPase superfamily. Classic translation factor GTPase family. BipA subfamily.</text>
</comment>
<keyword evidence="2" id="KW-0694">RNA-binding</keyword>
<dbReference type="PROSITE" id="PS51722">
    <property type="entry name" value="G_TR_2"/>
    <property type="match status" value="1"/>
</dbReference>
<dbReference type="GO" id="GO:0000027">
    <property type="term" value="P:ribosomal large subunit assembly"/>
    <property type="evidence" value="ECO:0007669"/>
    <property type="project" value="UniProtKB-UniRule"/>
</dbReference>
<keyword evidence="2" id="KW-0699">rRNA-binding</keyword>
<dbReference type="Pfam" id="PF00009">
    <property type="entry name" value="GTP_EFTU"/>
    <property type="match status" value="1"/>
</dbReference>
<dbReference type="EMBL" id="CP036425">
    <property type="protein sequence ID" value="QDU35495.1"/>
    <property type="molecule type" value="Genomic_DNA"/>
</dbReference>
<keyword evidence="2" id="KW-0963">Cytoplasm</keyword>
<keyword evidence="2" id="KW-0690">Ribosome biogenesis</keyword>
<dbReference type="CDD" id="cd03691">
    <property type="entry name" value="BipA_TypA_II"/>
    <property type="match status" value="1"/>
</dbReference>
<proteinExistence type="inferred from homology"/>
<dbReference type="AlphaFoldDB" id="A0A517YZ49"/>
<comment type="subcellular location">
    <subcellularLocation>
        <location evidence="2">Cytoplasm</location>
    </subcellularLocation>
    <text evidence="2">Binds to ribosomes.</text>
</comment>
<dbReference type="SUPFAM" id="SSF54980">
    <property type="entry name" value="EF-G C-terminal domain-like"/>
    <property type="match status" value="2"/>
</dbReference>
<evidence type="ECO:0000313" key="5">
    <source>
        <dbReference type="Proteomes" id="UP000317369"/>
    </source>
</evidence>
<dbReference type="CDD" id="cd03710">
    <property type="entry name" value="BipA_TypA_C"/>
    <property type="match status" value="1"/>
</dbReference>
<dbReference type="Pfam" id="PF00679">
    <property type="entry name" value="EFG_C"/>
    <property type="match status" value="1"/>
</dbReference>
<dbReference type="InterPro" id="IPR027417">
    <property type="entry name" value="P-loop_NTPase"/>
</dbReference>
<dbReference type="InterPro" id="IPR047043">
    <property type="entry name" value="BipA_III"/>
</dbReference>
<dbReference type="CDD" id="cd01891">
    <property type="entry name" value="TypA_BipA"/>
    <property type="match status" value="1"/>
</dbReference>
<feature type="binding site" evidence="2">
    <location>
        <begin position="140"/>
        <end position="143"/>
    </location>
    <ligand>
        <name>GTP</name>
        <dbReference type="ChEBI" id="CHEBI:37565"/>
    </ligand>
</feature>
<dbReference type="InterPro" id="IPR000640">
    <property type="entry name" value="EFG_V-like"/>
</dbReference>
<dbReference type="Pfam" id="PF03144">
    <property type="entry name" value="GTP_EFTU_D2"/>
    <property type="match status" value="1"/>
</dbReference>
<dbReference type="RefSeq" id="WP_145080925.1">
    <property type="nucleotide sequence ID" value="NZ_CP036425.1"/>
</dbReference>
<reference evidence="4 5" key="1">
    <citation type="submission" date="2019-02" db="EMBL/GenBank/DDBJ databases">
        <title>Deep-cultivation of Planctomycetes and their phenomic and genomic characterization uncovers novel biology.</title>
        <authorList>
            <person name="Wiegand S."/>
            <person name="Jogler M."/>
            <person name="Boedeker C."/>
            <person name="Pinto D."/>
            <person name="Vollmers J."/>
            <person name="Rivas-Marin E."/>
            <person name="Kohn T."/>
            <person name="Peeters S.H."/>
            <person name="Heuer A."/>
            <person name="Rast P."/>
            <person name="Oberbeckmann S."/>
            <person name="Bunk B."/>
            <person name="Jeske O."/>
            <person name="Meyerdierks A."/>
            <person name="Storesund J.E."/>
            <person name="Kallscheuer N."/>
            <person name="Luecker S."/>
            <person name="Lage O.M."/>
            <person name="Pohl T."/>
            <person name="Merkel B.J."/>
            <person name="Hornburger P."/>
            <person name="Mueller R.-W."/>
            <person name="Bruemmer F."/>
            <person name="Labrenz M."/>
            <person name="Spormann A.M."/>
            <person name="Op den Camp H."/>
            <person name="Overmann J."/>
            <person name="Amann R."/>
            <person name="Jetten M.S.M."/>
            <person name="Mascher T."/>
            <person name="Medema M.H."/>
            <person name="Devos D.P."/>
            <person name="Kaster A.-K."/>
            <person name="Ovreas L."/>
            <person name="Rohde M."/>
            <person name="Galperin M.Y."/>
            <person name="Jogler C."/>
        </authorList>
    </citation>
    <scope>NUCLEOTIDE SEQUENCE [LARGE SCALE GENOMIC DNA]</scope>
    <source>
        <strain evidence="4 5">KS4</strain>
    </source>
</reference>
<dbReference type="FunFam" id="3.30.70.240:FF:000002">
    <property type="entry name" value="GTP-binding protein TypA"/>
    <property type="match status" value="1"/>
</dbReference>
<dbReference type="InterPro" id="IPR035647">
    <property type="entry name" value="EFG_III/V"/>
</dbReference>
<dbReference type="GO" id="GO:0005525">
    <property type="term" value="F:GTP binding"/>
    <property type="evidence" value="ECO:0007669"/>
    <property type="project" value="UniProtKB-UniRule"/>
</dbReference>
<dbReference type="InterPro" id="IPR000795">
    <property type="entry name" value="T_Tr_GTP-bd_dom"/>
</dbReference>
<protein>
    <recommendedName>
        <fullName evidence="2">Large ribosomal subunit assembly factor BipA</fullName>
        <ecNumber evidence="2">3.6.5.-</ecNumber>
    </recommendedName>
    <alternativeName>
        <fullName evidence="2">GTP-binding protein BipA</fullName>
    </alternativeName>
</protein>
<sequence>MKQLYLRNIAVIAHVDHGKTTLTDQMLYQSGMFRTEDLDKLAGGQHNLIMDTGDLERERGITITSKNCSVRYDGSDGNEYKINLIDTPGHADFGGEVERVLKMADGCLLVVDSFEGPMPQTRFVLEKALSHGLKPVVVINKIDKPNARPDDVINEVFDLLSDLEAPDDCLDFPVVFASAKDGWATTNGDRLGEDHPRDVRELFETIIHEVRPPAVSAMEGIEDEPLQMMVTTIIYSEYVGRIAVGRVEAGTIKSGTPVTVVKRVDSEHKNQRVLQVQQFEGLTRTDVENAIAGDICAVTGLDGIDIGDTIACAENPLALDAVMIDEPTLTMTFRVNDSPFAGQDGKFVTSRQVWDRLQRELQSNVALRVEPGDSPEQFQVSGRGLMHLGVLVETMRREGYELSVGKPRVIYKKINDKVHEPIEQLVVDCPSECQSDVMSLVANRRAEIIKMDPKPGAGDYIHIEFTIPARGLIGLRTRMLTATQGRAIMHHTLLKYEPLRGEVPKRPLGVMVATDTGQVTPYSLDRLFDRGNFFVQPGDKIYEGQIVGEHCKDNDITVNLVINKKHSNVRAAGSDDETKVKPARILSLEASMEYIEEDELVEVTPEHVRMRKYLLSESIRRREARKGKASK</sequence>
<dbReference type="Proteomes" id="UP000317369">
    <property type="component" value="Chromosome"/>
</dbReference>
<dbReference type="InterPro" id="IPR047041">
    <property type="entry name" value="BipA_GTP-bd_dom"/>
</dbReference>
<dbReference type="CDD" id="cd16263">
    <property type="entry name" value="BipA_III"/>
    <property type="match status" value="1"/>
</dbReference>
<keyword evidence="1 2" id="KW-0342">GTP-binding</keyword>
<dbReference type="InterPro" id="IPR005225">
    <property type="entry name" value="Small_GTP-bd"/>
</dbReference>
<comment type="subunit">
    <text evidence="2">Monomer.</text>
</comment>
<dbReference type="OrthoDB" id="9804431at2"/>
<dbReference type="GO" id="GO:0005829">
    <property type="term" value="C:cytosol"/>
    <property type="evidence" value="ECO:0007669"/>
    <property type="project" value="TreeGrafter"/>
</dbReference>
<dbReference type="GO" id="GO:0003924">
    <property type="term" value="F:GTPase activity"/>
    <property type="evidence" value="ECO:0007669"/>
    <property type="project" value="UniProtKB-UniRule"/>
</dbReference>
<dbReference type="InterPro" id="IPR048876">
    <property type="entry name" value="BipA_C"/>
</dbReference>
<comment type="function">
    <text evidence="2">A 50S ribosomal subunit assembly protein with GTPase activity, required for 50S subunit assembly at low temperatures, may also play a role in translation. Binds GTP and analogs. Binds the 70S ribosome between the 30S and 50S subunits, in a similar position as ribosome-bound EF-G; it contacts a number of ribosomal proteins, both rRNAs and the A-site tRNA.</text>
</comment>
<dbReference type="GO" id="GO:0019843">
    <property type="term" value="F:rRNA binding"/>
    <property type="evidence" value="ECO:0007669"/>
    <property type="project" value="UniProtKB-KW"/>
</dbReference>
<dbReference type="Gene3D" id="3.30.70.870">
    <property type="entry name" value="Elongation Factor G (Translational Gtpase), domain 3"/>
    <property type="match status" value="1"/>
</dbReference>
<dbReference type="InterPro" id="IPR009000">
    <property type="entry name" value="Transl_B-barrel_sf"/>
</dbReference>
<dbReference type="GO" id="GO:1990904">
    <property type="term" value="C:ribonucleoprotein complex"/>
    <property type="evidence" value="ECO:0007669"/>
    <property type="project" value="TreeGrafter"/>
</dbReference>
<dbReference type="Gene3D" id="2.40.50.250">
    <property type="entry name" value="bipa protein"/>
    <property type="match status" value="1"/>
</dbReference>
<dbReference type="Gene3D" id="3.40.50.300">
    <property type="entry name" value="P-loop containing nucleotide triphosphate hydrolases"/>
    <property type="match status" value="1"/>
</dbReference>
<dbReference type="InterPro" id="IPR035651">
    <property type="entry name" value="BipA_V"/>
</dbReference>
<feature type="binding site" evidence="2">
    <location>
        <begin position="16"/>
        <end position="21"/>
    </location>
    <ligand>
        <name>GTP</name>
        <dbReference type="ChEBI" id="CHEBI:37565"/>
    </ligand>
</feature>
<dbReference type="PANTHER" id="PTHR42908:SF8">
    <property type="entry name" value="TR-TYPE G DOMAIN-CONTAINING PROTEIN"/>
    <property type="match status" value="1"/>
</dbReference>
<dbReference type="KEGG" id="pcor:KS4_35780"/>
<keyword evidence="2" id="KW-0547">Nucleotide-binding</keyword>
<name>A0A517YZ49_9BACT</name>
<dbReference type="GO" id="GO:0000049">
    <property type="term" value="F:tRNA binding"/>
    <property type="evidence" value="ECO:0007669"/>
    <property type="project" value="UniProtKB-KW"/>
</dbReference>
<dbReference type="Gene3D" id="3.30.70.240">
    <property type="match status" value="1"/>
</dbReference>
<feature type="domain" description="Tr-type G" evidence="3">
    <location>
        <begin position="4"/>
        <end position="214"/>
    </location>
</feature>